<reference evidence="2" key="1">
    <citation type="submission" date="2014-04" db="EMBL/GenBank/DDBJ databases">
        <title>Whole-Genome optical mapping and complete genome sequence of Sphingobacterium deserti sp. nov., a new spaces isolated from desert in the west of China.</title>
        <authorList>
            <person name="Teng C."/>
            <person name="Zhou Z."/>
            <person name="Li X."/>
            <person name="Chen M."/>
            <person name="Lin M."/>
            <person name="Wang L."/>
            <person name="Su S."/>
            <person name="Zhang C."/>
            <person name="Zhang W."/>
        </authorList>
    </citation>
    <scope>NUCLEOTIDE SEQUENCE [LARGE SCALE GENOMIC DNA]</scope>
    <source>
        <strain evidence="2">ACCC05744</strain>
    </source>
</reference>
<dbReference type="OrthoDB" id="642277at2"/>
<proteinExistence type="predicted"/>
<name>A0A0B8T0D6_9SPHI</name>
<comment type="caution">
    <text evidence="1">The sequence shown here is derived from an EMBL/GenBank/DDBJ whole genome shotgun (WGS) entry which is preliminary data.</text>
</comment>
<dbReference type="EMBL" id="JJMU01000043">
    <property type="protein sequence ID" value="KGE13711.1"/>
    <property type="molecule type" value="Genomic_DNA"/>
</dbReference>
<reference evidence="1 2" key="2">
    <citation type="journal article" date="2015" name="PLoS ONE">
        <title>Whole-Genome Optical Mapping and Finished Genome Sequence of Sphingobacterium deserti sp. nov., a New Species Isolated from the Western Desert of China.</title>
        <authorList>
            <person name="Teng C."/>
            <person name="Zhou Z."/>
            <person name="Molnar I."/>
            <person name="Li X."/>
            <person name="Tang R."/>
            <person name="Chen M."/>
            <person name="Wang L."/>
            <person name="Su S."/>
            <person name="Zhang W."/>
            <person name="Lin M."/>
        </authorList>
    </citation>
    <scope>NUCLEOTIDE SEQUENCE [LARGE SCALE GENOMIC DNA]</scope>
    <source>
        <strain evidence="2">ACCC05744</strain>
    </source>
</reference>
<evidence type="ECO:0000313" key="1">
    <source>
        <dbReference type="EMBL" id="KGE13711.1"/>
    </source>
</evidence>
<dbReference type="AlphaFoldDB" id="A0A0B8T0D6"/>
<dbReference type="Proteomes" id="UP000031802">
    <property type="component" value="Unassembled WGS sequence"/>
</dbReference>
<dbReference type="STRING" id="1229276.DI53_2504"/>
<dbReference type="RefSeq" id="WP_052072381.1">
    <property type="nucleotide sequence ID" value="NZ_JJMU01000043.1"/>
</dbReference>
<dbReference type="eggNOG" id="ENOG502Z99T">
    <property type="taxonomic scope" value="Bacteria"/>
</dbReference>
<accession>A0A0B8T0D6</accession>
<dbReference type="PATRIC" id="fig|1229276.3.peg.2576"/>
<evidence type="ECO:0000313" key="2">
    <source>
        <dbReference type="Proteomes" id="UP000031802"/>
    </source>
</evidence>
<protein>
    <recommendedName>
        <fullName evidence="3">Wadjet protein JetD C-terminal domain-containing protein</fullName>
    </recommendedName>
</protein>
<organism evidence="1 2">
    <name type="scientific">Sphingobacterium deserti</name>
    <dbReference type="NCBI Taxonomy" id="1229276"/>
    <lineage>
        <taxon>Bacteria</taxon>
        <taxon>Pseudomonadati</taxon>
        <taxon>Bacteroidota</taxon>
        <taxon>Sphingobacteriia</taxon>
        <taxon>Sphingobacteriales</taxon>
        <taxon>Sphingobacteriaceae</taxon>
        <taxon>Sphingobacterium</taxon>
    </lineage>
</organism>
<sequence length="310" mass="36422">MNWIELRALNNLYINGEIKLNDTLVKSGEINYLINSLRTLDRTHDKFFVLEGFAELYEKDYLEKYHRYEAFLLDNELLKPQLRFEESDIQILIGIKEDMDNGNLEPLREQIIKNEATVRIVSLMFFKNEKYLLGKEALINAVKLLLDIDELADDKDLQYKYVLECANPKCIVLCENIDFLKRPTLARANNIELWYAGGKNVNKLDFSDTRGLPIYYSCDWDYDGLFIIYALVKEKIPNIQLLTPNGTPKGIIETEHNSKWEKIKDRNIEYLLTGNQSDIMKKLTELNQWIIEESNDLLNMLKEFFLDQVD</sequence>
<evidence type="ECO:0008006" key="3">
    <source>
        <dbReference type="Google" id="ProtNLM"/>
    </source>
</evidence>
<gene>
    <name evidence="1" type="ORF">DI53_2504</name>
</gene>
<keyword evidence="2" id="KW-1185">Reference proteome</keyword>